<dbReference type="Pfam" id="PF12850">
    <property type="entry name" value="Metallophos_2"/>
    <property type="match status" value="1"/>
</dbReference>
<dbReference type="EMBL" id="AZHW01000397">
    <property type="protein sequence ID" value="ETW99865.1"/>
    <property type="molecule type" value="Genomic_DNA"/>
</dbReference>
<name>W4LQ73_ENTF1</name>
<dbReference type="Proteomes" id="UP000019141">
    <property type="component" value="Unassembled WGS sequence"/>
</dbReference>
<evidence type="ECO:0000259" key="3">
    <source>
        <dbReference type="Pfam" id="PF12850"/>
    </source>
</evidence>
<dbReference type="PANTHER" id="PTHR11124">
    <property type="entry name" value="VACUOLAR SORTING PROTEIN VPS29"/>
    <property type="match status" value="1"/>
</dbReference>
<dbReference type="GO" id="GO:0016787">
    <property type="term" value="F:hydrolase activity"/>
    <property type="evidence" value="ECO:0007669"/>
    <property type="project" value="UniProtKB-UniRule"/>
</dbReference>
<dbReference type="EC" id="3.1.4.-" evidence="2"/>
<evidence type="ECO:0000256" key="1">
    <source>
        <dbReference type="ARBA" id="ARBA00008950"/>
    </source>
</evidence>
<comment type="cofactor">
    <cofactor evidence="2">
        <name>a divalent metal cation</name>
        <dbReference type="ChEBI" id="CHEBI:60240"/>
    </cofactor>
</comment>
<keyword evidence="2" id="KW-0479">Metal-binding</keyword>
<organism evidence="4 5">
    <name type="scientific">Entotheonella factor</name>
    <dbReference type="NCBI Taxonomy" id="1429438"/>
    <lineage>
        <taxon>Bacteria</taxon>
        <taxon>Pseudomonadati</taxon>
        <taxon>Nitrospinota/Tectimicrobiota group</taxon>
        <taxon>Candidatus Tectimicrobiota</taxon>
        <taxon>Candidatus Entotheonellia</taxon>
        <taxon>Candidatus Entotheonellales</taxon>
        <taxon>Candidatus Entotheonellaceae</taxon>
        <taxon>Candidatus Entotheonella</taxon>
    </lineage>
</organism>
<dbReference type="GO" id="GO:0046872">
    <property type="term" value="F:metal ion binding"/>
    <property type="evidence" value="ECO:0007669"/>
    <property type="project" value="UniProtKB-KW"/>
</dbReference>
<dbReference type="InterPro" id="IPR029052">
    <property type="entry name" value="Metallo-depent_PP-like"/>
</dbReference>
<dbReference type="HOGENOM" id="CLU_063749_3_1_7"/>
<dbReference type="AlphaFoldDB" id="W4LQ73"/>
<sequence>MTIVGVISDTHSLLRPEAVEALKGSDLIVHAGDIGSPGIIDALSEIAPVFAVRGNVDKGEWASKFPQDEVVEVADKYLYVLHNVNEIDLDPAAAGFEVVVSGHSHKPGIERRGGVLFVNPGSAGPRRFTLPVAIAKLHVSSQGIDVCIHELTLL</sequence>
<gene>
    <name evidence="4" type="ORF">ETSY1_13380</name>
</gene>
<proteinExistence type="inferred from homology"/>
<dbReference type="NCBIfam" id="TIGR00040">
    <property type="entry name" value="yfcE"/>
    <property type="match status" value="1"/>
</dbReference>
<accession>W4LQ73</accession>
<feature type="domain" description="Calcineurin-like phosphoesterase" evidence="3">
    <location>
        <begin position="4"/>
        <end position="140"/>
    </location>
</feature>
<dbReference type="PATRIC" id="fig|1429438.4.peg.2675"/>
<evidence type="ECO:0000256" key="2">
    <source>
        <dbReference type="RuleBase" id="RU362039"/>
    </source>
</evidence>
<dbReference type="Gene3D" id="3.60.21.10">
    <property type="match status" value="1"/>
</dbReference>
<protein>
    <recommendedName>
        <fullName evidence="2">Phosphoesterase</fullName>
        <ecNumber evidence="2">3.1.4.-</ecNumber>
    </recommendedName>
</protein>
<reference evidence="4 5" key="1">
    <citation type="journal article" date="2014" name="Nature">
        <title>An environmental bacterial taxon with a large and distinct metabolic repertoire.</title>
        <authorList>
            <person name="Wilson M.C."/>
            <person name="Mori T."/>
            <person name="Ruckert C."/>
            <person name="Uria A.R."/>
            <person name="Helf M.J."/>
            <person name="Takada K."/>
            <person name="Gernert C."/>
            <person name="Steffens U.A."/>
            <person name="Heycke N."/>
            <person name="Schmitt S."/>
            <person name="Rinke C."/>
            <person name="Helfrich E.J."/>
            <person name="Brachmann A.O."/>
            <person name="Gurgui C."/>
            <person name="Wakimoto T."/>
            <person name="Kracht M."/>
            <person name="Crusemann M."/>
            <person name="Hentschel U."/>
            <person name="Abe I."/>
            <person name="Matsunaga S."/>
            <person name="Kalinowski J."/>
            <person name="Takeyama H."/>
            <person name="Piel J."/>
        </authorList>
    </citation>
    <scope>NUCLEOTIDE SEQUENCE [LARGE SCALE GENOMIC DNA]</scope>
    <source>
        <strain evidence="5">TSY1</strain>
    </source>
</reference>
<evidence type="ECO:0000313" key="4">
    <source>
        <dbReference type="EMBL" id="ETW99865.1"/>
    </source>
</evidence>
<keyword evidence="5" id="KW-1185">Reference proteome</keyword>
<comment type="caution">
    <text evidence="4">The sequence shown here is derived from an EMBL/GenBank/DDBJ whole genome shotgun (WGS) entry which is preliminary data.</text>
</comment>
<dbReference type="InterPro" id="IPR000979">
    <property type="entry name" value="Phosphodiesterase_MJ0936/Vps29"/>
</dbReference>
<comment type="similarity">
    <text evidence="1 2">Belongs to the metallophosphoesterase superfamily. YfcE family.</text>
</comment>
<dbReference type="SUPFAM" id="SSF56300">
    <property type="entry name" value="Metallo-dependent phosphatases"/>
    <property type="match status" value="1"/>
</dbReference>
<dbReference type="InterPro" id="IPR024654">
    <property type="entry name" value="Calcineurin-like_PHP_lpxH"/>
</dbReference>
<evidence type="ECO:0000313" key="5">
    <source>
        <dbReference type="Proteomes" id="UP000019141"/>
    </source>
</evidence>